<protein>
    <submittedName>
        <fullName evidence="2">Methyltransferase</fullName>
    </submittedName>
</protein>
<dbReference type="Gene3D" id="3.40.50.150">
    <property type="entry name" value="Vaccinia Virus protein VP39"/>
    <property type="match status" value="1"/>
</dbReference>
<dbReference type="eggNOG" id="COG2226">
    <property type="taxonomic scope" value="Bacteria"/>
</dbReference>
<accession>A0A073ITF1</accession>
<reference evidence="2 3" key="1">
    <citation type="submission" date="2014-04" db="EMBL/GenBank/DDBJ databases">
        <title>Draft Genome Sequence of Synergistes jonesii.</title>
        <authorList>
            <person name="Coil D.A."/>
            <person name="Eisen J.A."/>
            <person name="Holland-Moritz H.E."/>
        </authorList>
    </citation>
    <scope>NUCLEOTIDE SEQUENCE [LARGE SCALE GENOMIC DNA]</scope>
    <source>
        <strain evidence="2 3">78-1</strain>
    </source>
</reference>
<dbReference type="CDD" id="cd02440">
    <property type="entry name" value="AdoMet_MTases"/>
    <property type="match status" value="1"/>
</dbReference>
<feature type="domain" description="Methyltransferase" evidence="1">
    <location>
        <begin position="77"/>
        <end position="171"/>
    </location>
</feature>
<gene>
    <name evidence="2" type="ORF">EH55_13625</name>
</gene>
<keyword evidence="2" id="KW-0489">Methyltransferase</keyword>
<dbReference type="InterPro" id="IPR029063">
    <property type="entry name" value="SAM-dependent_MTases_sf"/>
</dbReference>
<comment type="caution">
    <text evidence="2">The sequence shown here is derived from an EMBL/GenBank/DDBJ whole genome shotgun (WGS) entry which is preliminary data.</text>
</comment>
<dbReference type="STRING" id="2754.EH55_13625"/>
<organism evidence="2 3">
    <name type="scientific">Synergistes jonesii</name>
    <dbReference type="NCBI Taxonomy" id="2754"/>
    <lineage>
        <taxon>Bacteria</taxon>
        <taxon>Thermotogati</taxon>
        <taxon>Synergistota</taxon>
        <taxon>Synergistia</taxon>
        <taxon>Synergistales</taxon>
        <taxon>Synergistaceae</taxon>
        <taxon>Synergistes</taxon>
    </lineage>
</organism>
<dbReference type="EMBL" id="JMKI01000008">
    <property type="protein sequence ID" value="KEJ93029.1"/>
    <property type="molecule type" value="Genomic_DNA"/>
</dbReference>
<name>A0A073ITF1_9BACT</name>
<evidence type="ECO:0000259" key="1">
    <source>
        <dbReference type="Pfam" id="PF13649"/>
    </source>
</evidence>
<dbReference type="OrthoDB" id="9772751at2"/>
<sequence>MANQKERDGMERQEQIREAYKELGGDFANIYDGYITYSTLSGKLMSRLMWGFNKETNAEWIRAALSCVPDDFSGKMLEVPVGTGVLTIPVYKGLSSADITCLDYSPDMMRNAERRAEAIGVSNVRFVQGDVGELPFEDEVFDIVLSLNGFHAFPDKEAAYRETFRVLKKGGLFGGCFYVSGEKRRTDFTAKHLFVPKGSFTPPFETKGSLRGRLEAMYDEVRLTVVNAMASFCCRK</sequence>
<dbReference type="PANTHER" id="PTHR43591">
    <property type="entry name" value="METHYLTRANSFERASE"/>
    <property type="match status" value="1"/>
</dbReference>
<dbReference type="InterPro" id="IPR041698">
    <property type="entry name" value="Methyltransf_25"/>
</dbReference>
<keyword evidence="2" id="KW-0808">Transferase</keyword>
<proteinExistence type="predicted"/>
<dbReference type="Pfam" id="PF13649">
    <property type="entry name" value="Methyltransf_25"/>
    <property type="match status" value="1"/>
</dbReference>
<keyword evidence="3" id="KW-1185">Reference proteome</keyword>
<dbReference type="SUPFAM" id="SSF53335">
    <property type="entry name" value="S-adenosyl-L-methionine-dependent methyltransferases"/>
    <property type="match status" value="1"/>
</dbReference>
<dbReference type="GO" id="GO:0008168">
    <property type="term" value="F:methyltransferase activity"/>
    <property type="evidence" value="ECO:0007669"/>
    <property type="project" value="UniProtKB-KW"/>
</dbReference>
<dbReference type="PATRIC" id="fig|2754.20.peg.1828"/>
<evidence type="ECO:0000313" key="2">
    <source>
        <dbReference type="EMBL" id="KEJ93029.1"/>
    </source>
</evidence>
<evidence type="ECO:0000313" key="3">
    <source>
        <dbReference type="Proteomes" id="UP000027665"/>
    </source>
</evidence>
<dbReference type="GO" id="GO:0032259">
    <property type="term" value="P:methylation"/>
    <property type="evidence" value="ECO:0007669"/>
    <property type="project" value="UniProtKB-KW"/>
</dbReference>
<dbReference type="AlphaFoldDB" id="A0A073ITF1"/>
<dbReference type="Proteomes" id="UP000027665">
    <property type="component" value="Unassembled WGS sequence"/>
</dbReference>